<evidence type="ECO:0000313" key="3">
    <source>
        <dbReference type="Proteomes" id="UP000051952"/>
    </source>
</evidence>
<dbReference type="EMBL" id="CYKH01000224">
    <property type="protein sequence ID" value="CUF00090.1"/>
    <property type="molecule type" value="Genomic_DNA"/>
</dbReference>
<dbReference type="AlphaFoldDB" id="A0A0S4IUV5"/>
<keyword evidence="3" id="KW-1185">Reference proteome</keyword>
<dbReference type="VEuPathDB" id="TriTrypDB:BSAL_58085"/>
<feature type="compositionally biased region" description="Basic residues" evidence="1">
    <location>
        <begin position="418"/>
        <end position="430"/>
    </location>
</feature>
<feature type="non-terminal residue" evidence="2">
    <location>
        <position position="1"/>
    </location>
</feature>
<accession>A0A0S4IUV5</accession>
<evidence type="ECO:0000313" key="2">
    <source>
        <dbReference type="EMBL" id="CUF00090.1"/>
    </source>
</evidence>
<protein>
    <submittedName>
        <fullName evidence="2">Uncharacterized protein</fullName>
    </submittedName>
</protein>
<feature type="region of interest" description="Disordered" evidence="1">
    <location>
        <begin position="418"/>
        <end position="443"/>
    </location>
</feature>
<name>A0A0S4IUV5_BODSA</name>
<proteinExistence type="predicted"/>
<reference evidence="3" key="1">
    <citation type="submission" date="2015-09" db="EMBL/GenBank/DDBJ databases">
        <authorList>
            <consortium name="Pathogen Informatics"/>
        </authorList>
    </citation>
    <scope>NUCLEOTIDE SEQUENCE [LARGE SCALE GENOMIC DNA]</scope>
    <source>
        <strain evidence="3">Lake Konstanz</strain>
    </source>
</reference>
<organism evidence="2 3">
    <name type="scientific">Bodo saltans</name>
    <name type="common">Flagellated protozoan</name>
    <dbReference type="NCBI Taxonomy" id="75058"/>
    <lineage>
        <taxon>Eukaryota</taxon>
        <taxon>Discoba</taxon>
        <taxon>Euglenozoa</taxon>
        <taxon>Kinetoplastea</taxon>
        <taxon>Metakinetoplastina</taxon>
        <taxon>Eubodonida</taxon>
        <taxon>Bodonidae</taxon>
        <taxon>Bodo</taxon>
    </lineage>
</organism>
<gene>
    <name evidence="2" type="ORF">BSAL_58085</name>
</gene>
<dbReference type="Proteomes" id="UP000051952">
    <property type="component" value="Unassembled WGS sequence"/>
</dbReference>
<evidence type="ECO:0000256" key="1">
    <source>
        <dbReference type="SAM" id="MobiDB-lite"/>
    </source>
</evidence>
<sequence length="443" mass="49768">TWEPRQMIEDLGHVKLLDAFDHNHRSDRQGVTAAVSSMSPISAARMTKSQKNAYPAMFGPGMLESFIGSHVIVSSLVQAGISARVRLERIAAILSSPAVEQKFFRLWQENFGKTSPRVAYSRIDIAHIGTGDQLRNILPVTTREARVRITIPPINSKRNEMQQFVAYVILAPTDVTRHRDLAVALSTYSKLKSLVENFPETVQHYGNGRYFDQYRASFAVPLWVVEGRAAFPQERMTSDEEPTSPRVVYSRIDIAHIRTGDQLRNILPVTTREARVRSTIPPINSKGNEMQQFVAYVILAPTDVTRHRDLAVALSTYSKLKSLVENFPETVQHYGNGRYFDQYPASFAVPLWVVEGRAAFPQERMTSDEEPCRVPLKDMLCGGNGKSSEDEAANVAPPSGKGVVKMMSGEGLVYYKHKREKRTAKPKHAARNQQSSLRLDKTR</sequence>